<evidence type="ECO:0000313" key="6">
    <source>
        <dbReference type="EMBL" id="PJA41103.1"/>
    </source>
</evidence>
<dbReference type="GO" id="GO:0140410">
    <property type="term" value="F:monoatomic cation:bicarbonate symporter activity"/>
    <property type="evidence" value="ECO:0007669"/>
    <property type="project" value="TreeGrafter"/>
</dbReference>
<keyword evidence="2 5" id="KW-0812">Transmembrane</keyword>
<reference evidence="7" key="1">
    <citation type="submission" date="2017-09" db="EMBL/GenBank/DDBJ databases">
        <title>Depth-based differentiation of microbial function through sediment-hosted aquifers and enrichment of novel symbionts in the deep terrestrial subsurface.</title>
        <authorList>
            <person name="Probst A.J."/>
            <person name="Ladd B."/>
            <person name="Jarett J.K."/>
            <person name="Geller-Mcgrath D.E."/>
            <person name="Sieber C.M.K."/>
            <person name="Emerson J.B."/>
            <person name="Anantharaman K."/>
            <person name="Thomas B.C."/>
            <person name="Malmstrom R."/>
            <person name="Stieglmeier M."/>
            <person name="Klingl A."/>
            <person name="Woyke T."/>
            <person name="Ryan C.M."/>
            <person name="Banfield J.F."/>
        </authorList>
    </citation>
    <scope>NUCLEOTIDE SEQUENCE [LARGE SCALE GENOMIC DNA]</scope>
</reference>
<organism evidence="6 7">
    <name type="scientific">candidate division WWE3 bacterium CG_4_9_14_3_um_filter_34_6</name>
    <dbReference type="NCBI Taxonomy" id="1975079"/>
    <lineage>
        <taxon>Bacteria</taxon>
        <taxon>Katanobacteria</taxon>
    </lineage>
</organism>
<comment type="subcellular location">
    <subcellularLocation>
        <location evidence="1">Membrane</location>
        <topology evidence="1">Multi-pass membrane protein</topology>
    </subcellularLocation>
</comment>
<feature type="transmembrane region" description="Helical" evidence="5">
    <location>
        <begin position="6"/>
        <end position="27"/>
    </location>
</feature>
<protein>
    <submittedName>
        <fullName evidence="6">ZIP family metal transporter</fullName>
    </submittedName>
</protein>
<dbReference type="Pfam" id="PF02535">
    <property type="entry name" value="Zip"/>
    <property type="match status" value="1"/>
</dbReference>
<evidence type="ECO:0000256" key="4">
    <source>
        <dbReference type="ARBA" id="ARBA00023136"/>
    </source>
</evidence>
<dbReference type="EMBL" id="PFWY01000044">
    <property type="protein sequence ID" value="PJA41103.1"/>
    <property type="molecule type" value="Genomic_DNA"/>
</dbReference>
<keyword evidence="3 5" id="KW-1133">Transmembrane helix</keyword>
<dbReference type="AlphaFoldDB" id="A0A2M7X4L1"/>
<dbReference type="Proteomes" id="UP000230683">
    <property type="component" value="Unassembled WGS sequence"/>
</dbReference>
<gene>
    <name evidence="6" type="ORF">CO178_00935</name>
</gene>
<feature type="transmembrane region" description="Helical" evidence="5">
    <location>
        <begin position="34"/>
        <end position="55"/>
    </location>
</feature>
<sequence>MILFYIILANLIISAFSLIGIITLGLNENFLKKILMSLVSLSTGLLLGGALLHLLPEAMDYIDPLVALEIMLVSFVGFFFIERTFHWRHCHDENCKVHSFGYMNLYGDAIHNFIDGLIIASAFVISVPIGISTSVALAFHEIPQEIGDFGVLLHAGFTKKKALIFNFIVALFSVLGGIVGFILSTQT</sequence>
<dbReference type="InterPro" id="IPR050799">
    <property type="entry name" value="ZIP_Transporter"/>
</dbReference>
<evidence type="ECO:0000256" key="2">
    <source>
        <dbReference type="ARBA" id="ARBA00022692"/>
    </source>
</evidence>
<dbReference type="GO" id="GO:0005385">
    <property type="term" value="F:zinc ion transmembrane transporter activity"/>
    <property type="evidence" value="ECO:0007669"/>
    <property type="project" value="TreeGrafter"/>
</dbReference>
<comment type="caution">
    <text evidence="6">The sequence shown here is derived from an EMBL/GenBank/DDBJ whole genome shotgun (WGS) entry which is preliminary data.</text>
</comment>
<evidence type="ECO:0000313" key="7">
    <source>
        <dbReference type="Proteomes" id="UP000230683"/>
    </source>
</evidence>
<dbReference type="PANTHER" id="PTHR12191">
    <property type="entry name" value="SOLUTE CARRIER FAMILY 39"/>
    <property type="match status" value="1"/>
</dbReference>
<name>A0A2M7X4L1_UNCKA</name>
<feature type="transmembrane region" description="Helical" evidence="5">
    <location>
        <begin position="61"/>
        <end position="81"/>
    </location>
</feature>
<keyword evidence="4 5" id="KW-0472">Membrane</keyword>
<dbReference type="GO" id="GO:0005886">
    <property type="term" value="C:plasma membrane"/>
    <property type="evidence" value="ECO:0007669"/>
    <property type="project" value="TreeGrafter"/>
</dbReference>
<dbReference type="PANTHER" id="PTHR12191:SF37">
    <property type="entry name" value="ZINC TRANSPORTER FOI"/>
    <property type="match status" value="1"/>
</dbReference>
<accession>A0A2M7X4L1</accession>
<feature type="non-terminal residue" evidence="6">
    <location>
        <position position="187"/>
    </location>
</feature>
<evidence type="ECO:0000256" key="5">
    <source>
        <dbReference type="SAM" id="Phobius"/>
    </source>
</evidence>
<feature type="transmembrane region" description="Helical" evidence="5">
    <location>
        <begin position="162"/>
        <end position="183"/>
    </location>
</feature>
<dbReference type="GO" id="GO:0030003">
    <property type="term" value="P:intracellular monoatomic cation homeostasis"/>
    <property type="evidence" value="ECO:0007669"/>
    <property type="project" value="TreeGrafter"/>
</dbReference>
<dbReference type="GO" id="GO:0071578">
    <property type="term" value="P:zinc ion import across plasma membrane"/>
    <property type="evidence" value="ECO:0007669"/>
    <property type="project" value="TreeGrafter"/>
</dbReference>
<proteinExistence type="predicted"/>
<evidence type="ECO:0000256" key="3">
    <source>
        <dbReference type="ARBA" id="ARBA00022989"/>
    </source>
</evidence>
<dbReference type="InterPro" id="IPR003689">
    <property type="entry name" value="ZIP"/>
</dbReference>
<evidence type="ECO:0000256" key="1">
    <source>
        <dbReference type="ARBA" id="ARBA00004141"/>
    </source>
</evidence>
<feature type="transmembrane region" description="Helical" evidence="5">
    <location>
        <begin position="117"/>
        <end position="142"/>
    </location>
</feature>